<dbReference type="Proteomes" id="UP001246372">
    <property type="component" value="Unassembled WGS sequence"/>
</dbReference>
<organism evidence="5 6">
    <name type="scientific">Roseateles aquae</name>
    <dbReference type="NCBI Taxonomy" id="3077235"/>
    <lineage>
        <taxon>Bacteria</taxon>
        <taxon>Pseudomonadati</taxon>
        <taxon>Pseudomonadota</taxon>
        <taxon>Betaproteobacteria</taxon>
        <taxon>Burkholderiales</taxon>
        <taxon>Sphaerotilaceae</taxon>
        <taxon>Roseateles</taxon>
    </lineage>
</organism>
<sequence>MSFAVSSPAALSLPHPLPPLGRARVVGAYAKTAVDTARELGADLARLGQACGLADLQQALPENVPVERYIALLDAAATQLNEPFFGLQVGRRMRLSTFASYGLVLCTCPTLRSAAEQTRRFESLAHDLGRSEIVEADGVAHYRWHSPWLDRPGGRHLSESVMVGIQTFVHWLAGTELPVLGLSFVHAPPEGVPLEVYSQGLGAPVRFNATVTEASFPAALLDAPLANADTSLFAQLAQTAEQRLAARQREASEAPIAQAVRERIQAQLMHDRARLPEVAEALALSPRSLQRKLAEAGLSFSALLDETRRELACAYLRDASLSLTEIAFLLGFGEQSNFNHAFRAWFNTTPAAWRERQGR</sequence>
<evidence type="ECO:0000256" key="2">
    <source>
        <dbReference type="ARBA" id="ARBA00023125"/>
    </source>
</evidence>
<dbReference type="RefSeq" id="WP_315652365.1">
    <property type="nucleotide sequence ID" value="NZ_JAVXZY010000009.1"/>
</dbReference>
<dbReference type="Gene3D" id="1.10.10.60">
    <property type="entry name" value="Homeodomain-like"/>
    <property type="match status" value="1"/>
</dbReference>
<keyword evidence="1" id="KW-0805">Transcription regulation</keyword>
<gene>
    <name evidence="5" type="ORF">RQP53_19550</name>
</gene>
<dbReference type="PROSITE" id="PS01124">
    <property type="entry name" value="HTH_ARAC_FAMILY_2"/>
    <property type="match status" value="1"/>
</dbReference>
<keyword evidence="6" id="KW-1185">Reference proteome</keyword>
<dbReference type="InterPro" id="IPR018060">
    <property type="entry name" value="HTH_AraC"/>
</dbReference>
<dbReference type="InterPro" id="IPR032687">
    <property type="entry name" value="AraC-type_N"/>
</dbReference>
<reference evidence="5" key="1">
    <citation type="submission" date="2023-09" db="EMBL/GenBank/DDBJ databases">
        <title>Paucibacter sp. APW11 Genome sequencing and assembly.</title>
        <authorList>
            <person name="Kim I."/>
        </authorList>
    </citation>
    <scope>NUCLEOTIDE SEQUENCE</scope>
    <source>
        <strain evidence="5">APW11</strain>
    </source>
</reference>
<evidence type="ECO:0000256" key="1">
    <source>
        <dbReference type="ARBA" id="ARBA00023015"/>
    </source>
</evidence>
<accession>A0ABU3PG28</accession>
<dbReference type="EMBL" id="JAVXZY010000009">
    <property type="protein sequence ID" value="MDT9001481.1"/>
    <property type="molecule type" value="Genomic_DNA"/>
</dbReference>
<comment type="caution">
    <text evidence="5">The sequence shown here is derived from an EMBL/GenBank/DDBJ whole genome shotgun (WGS) entry which is preliminary data.</text>
</comment>
<evidence type="ECO:0000259" key="4">
    <source>
        <dbReference type="PROSITE" id="PS01124"/>
    </source>
</evidence>
<evidence type="ECO:0000313" key="6">
    <source>
        <dbReference type="Proteomes" id="UP001246372"/>
    </source>
</evidence>
<dbReference type="SMART" id="SM00342">
    <property type="entry name" value="HTH_ARAC"/>
    <property type="match status" value="1"/>
</dbReference>
<keyword evidence="2" id="KW-0238">DNA-binding</keyword>
<evidence type="ECO:0000256" key="3">
    <source>
        <dbReference type="ARBA" id="ARBA00023163"/>
    </source>
</evidence>
<feature type="domain" description="HTH araC/xylS-type" evidence="4">
    <location>
        <begin position="258"/>
        <end position="356"/>
    </location>
</feature>
<dbReference type="PANTHER" id="PTHR47894:SF4">
    <property type="entry name" value="HTH-TYPE TRANSCRIPTIONAL REGULATOR GADX"/>
    <property type="match status" value="1"/>
</dbReference>
<dbReference type="InterPro" id="IPR009057">
    <property type="entry name" value="Homeodomain-like_sf"/>
</dbReference>
<dbReference type="Pfam" id="PF12833">
    <property type="entry name" value="HTH_18"/>
    <property type="match status" value="1"/>
</dbReference>
<dbReference type="Pfam" id="PF12625">
    <property type="entry name" value="Arabinose_bd"/>
    <property type="match status" value="1"/>
</dbReference>
<dbReference type="SUPFAM" id="SSF46689">
    <property type="entry name" value="Homeodomain-like"/>
    <property type="match status" value="1"/>
</dbReference>
<name>A0ABU3PG28_9BURK</name>
<keyword evidence="3" id="KW-0804">Transcription</keyword>
<proteinExistence type="predicted"/>
<dbReference type="PANTHER" id="PTHR47894">
    <property type="entry name" value="HTH-TYPE TRANSCRIPTIONAL REGULATOR GADX"/>
    <property type="match status" value="1"/>
</dbReference>
<evidence type="ECO:0000313" key="5">
    <source>
        <dbReference type="EMBL" id="MDT9001481.1"/>
    </source>
</evidence>
<protein>
    <submittedName>
        <fullName evidence="5">AraC family transcriptional regulator</fullName>
    </submittedName>
</protein>